<protein>
    <submittedName>
        <fullName evidence="2">Erp protein C-terminus</fullName>
    </submittedName>
</protein>
<reference evidence="3" key="1">
    <citation type="submission" date="2017-01" db="EMBL/GenBank/DDBJ databases">
        <authorList>
            <person name="Varghese N."/>
            <person name="Submissions S."/>
        </authorList>
    </citation>
    <scope>NUCLEOTIDE SEQUENCE [LARGE SCALE GENOMIC DNA]</scope>
    <source>
        <strain evidence="3">LP100</strain>
    </source>
</reference>
<accession>A0A1R3XTM1</accession>
<dbReference type="Proteomes" id="UP000187181">
    <property type="component" value="Unassembled WGS sequence"/>
</dbReference>
<dbReference type="STRING" id="1317125.SAMN05444128_3963"/>
<feature type="compositionally biased region" description="Basic and acidic residues" evidence="1">
    <location>
        <begin position="235"/>
        <end position="244"/>
    </location>
</feature>
<keyword evidence="3" id="KW-1185">Reference proteome</keyword>
<dbReference type="Pfam" id="PF06780">
    <property type="entry name" value="Erp_C"/>
    <property type="match status" value="1"/>
</dbReference>
<dbReference type="RefSeq" id="WP_076672439.1">
    <property type="nucleotide sequence ID" value="NZ_FTPP01000006.1"/>
</dbReference>
<gene>
    <name evidence="2" type="ORF">SAMN05444128_3963</name>
</gene>
<proteinExistence type="predicted"/>
<evidence type="ECO:0000256" key="1">
    <source>
        <dbReference type="SAM" id="MobiDB-lite"/>
    </source>
</evidence>
<feature type="region of interest" description="Disordered" evidence="1">
    <location>
        <begin position="218"/>
        <end position="265"/>
    </location>
</feature>
<organism evidence="2 3">
    <name type="scientific">Pontibacter indicus</name>
    <dbReference type="NCBI Taxonomy" id="1317125"/>
    <lineage>
        <taxon>Bacteria</taxon>
        <taxon>Pseudomonadati</taxon>
        <taxon>Bacteroidota</taxon>
        <taxon>Cytophagia</taxon>
        <taxon>Cytophagales</taxon>
        <taxon>Hymenobacteraceae</taxon>
        <taxon>Pontibacter</taxon>
    </lineage>
</organism>
<dbReference type="InterPro" id="IPR009618">
    <property type="entry name" value="Erp"/>
</dbReference>
<dbReference type="EMBL" id="FTPP01000006">
    <property type="protein sequence ID" value="SIT95209.1"/>
    <property type="molecule type" value="Genomic_DNA"/>
</dbReference>
<dbReference type="AlphaFoldDB" id="A0A1R3XTM1"/>
<name>A0A1R3XTM1_9BACT</name>
<dbReference type="OrthoDB" id="6372253at2"/>
<sequence>MNQKNLDYLKNGLQYSGFGDRLHQELERNVQQQLPAFQLKTELPFYQAAVSYTLHFRKSDQTDTYFFNKYDATLKTDKTDQEKSQTFYINQNAGITAREAFNLLSGRAVHKELTNATGQPYKAWVQLEPDSQGEGGKTLLRQFHENYGYELDKTLRPYAIREFHDPQQKEQLLRSLQRGNVQQVTVLLDGQEVKRFIEASPQYKTINAYDEKLRPVKRETLLRPESQQAPSAKQRQQEQQKGEKQAQSPEGEPVPKQTRRKGMAL</sequence>
<evidence type="ECO:0000313" key="2">
    <source>
        <dbReference type="EMBL" id="SIT95209.1"/>
    </source>
</evidence>
<evidence type="ECO:0000313" key="3">
    <source>
        <dbReference type="Proteomes" id="UP000187181"/>
    </source>
</evidence>